<organism evidence="2 3">
    <name type="scientific">Granulosicoccus antarcticus IMCC3135</name>
    <dbReference type="NCBI Taxonomy" id="1192854"/>
    <lineage>
        <taxon>Bacteria</taxon>
        <taxon>Pseudomonadati</taxon>
        <taxon>Pseudomonadota</taxon>
        <taxon>Gammaproteobacteria</taxon>
        <taxon>Chromatiales</taxon>
        <taxon>Granulosicoccaceae</taxon>
        <taxon>Granulosicoccus</taxon>
    </lineage>
</organism>
<keyword evidence="1" id="KW-0812">Transmembrane</keyword>
<feature type="transmembrane region" description="Helical" evidence="1">
    <location>
        <begin position="259"/>
        <end position="279"/>
    </location>
</feature>
<dbReference type="InterPro" id="IPR001193">
    <property type="entry name" value="MBTPS2"/>
</dbReference>
<feature type="transmembrane region" description="Helical" evidence="1">
    <location>
        <begin position="196"/>
        <end position="212"/>
    </location>
</feature>
<dbReference type="AlphaFoldDB" id="A0A2Z2NI08"/>
<evidence type="ECO:0000256" key="1">
    <source>
        <dbReference type="SAM" id="Phobius"/>
    </source>
</evidence>
<dbReference type="GO" id="GO:0031293">
    <property type="term" value="P:membrane protein intracellular domain proteolysis"/>
    <property type="evidence" value="ECO:0007669"/>
    <property type="project" value="TreeGrafter"/>
</dbReference>
<feature type="transmembrane region" description="Helical" evidence="1">
    <location>
        <begin position="360"/>
        <end position="382"/>
    </location>
</feature>
<keyword evidence="1" id="KW-1133">Transmembrane helix</keyword>
<dbReference type="GO" id="GO:0004222">
    <property type="term" value="F:metalloendopeptidase activity"/>
    <property type="evidence" value="ECO:0007669"/>
    <property type="project" value="InterPro"/>
</dbReference>
<feature type="transmembrane region" description="Helical" evidence="1">
    <location>
        <begin position="388"/>
        <end position="406"/>
    </location>
</feature>
<dbReference type="OrthoDB" id="9759690at2"/>
<keyword evidence="1" id="KW-0472">Membrane</keyword>
<accession>A0A2Z2NI08</accession>
<feature type="transmembrane region" description="Helical" evidence="1">
    <location>
        <begin position="285"/>
        <end position="304"/>
    </location>
</feature>
<dbReference type="Proteomes" id="UP000250079">
    <property type="component" value="Chromosome"/>
</dbReference>
<evidence type="ECO:0000313" key="3">
    <source>
        <dbReference type="Proteomes" id="UP000250079"/>
    </source>
</evidence>
<sequence length="715" mass="79671">MSFDSLFSEHWYRVKNLTPVLADDVQVSRHVYRLQPSYVLRRASTRSWHRIDTSGYELLDRFNGRRTVQEVWEASLAQQNDNAASQADLINLLSQLHDADLLVVDARLDTEQLLGRRDRLQGADKRQRYGNPLFLRMRLMDPDSIVSRIDRSIPRHCFRALATVTIAIWLLALFMLMPRWAELGLQIADNQLFDPLNILLVGAIYPVLKLLHELAHALVVKRYGGDVREFGVALLVLVPNPYVDASAASMFADKHQRMLVSAAGILVEVTLAALATFVWLNSTGLMQSVALSVMLIGFASTLLFNGNPLLKFDGYFLLADWLEIPNLAAKSRQYLLANLARMTGSKVASEVLLADEREKYWLLAYGILSSIYRIALMFVIAWVLSSQYFFFGGLLAVYVCITSMVLPLWKAIGFVGNQEGKVRQRIMISGALVFCLFSAATVALPLPKVTVTDGIVWLPEQAVLRVVQGCEVETLHVAPGSLVAIGEPLFDCVATEWSAEVRMLEADLIKIDAQRAGLLITDPARHQRLVSERTSIQSSYELALNRLSLRQVVAASTGQFLVEGRTDLQGRYLQANSVAGFVVPRDSRTIRLALTQAEASWMDRVEQKIEVQFDNGLASRQVFASRITRKTPQASQQVASAALTTLGGGKLPAETGQDDVMVREPVFDIELAWPDTAIGQAIGTRVKVRFDQGSATLLERFMVFARHVLITRQTA</sequence>
<dbReference type="GO" id="GO:0016020">
    <property type="term" value="C:membrane"/>
    <property type="evidence" value="ECO:0007669"/>
    <property type="project" value="InterPro"/>
</dbReference>
<dbReference type="RefSeq" id="WP_088916438.1">
    <property type="nucleotide sequence ID" value="NZ_CP018632.1"/>
</dbReference>
<evidence type="ECO:0008006" key="4">
    <source>
        <dbReference type="Google" id="ProtNLM"/>
    </source>
</evidence>
<dbReference type="PANTHER" id="PTHR13325">
    <property type="entry name" value="PROTEASE M50 MEMBRANE-BOUND TRANSCRIPTION FACTOR SITE 2 PROTEASE"/>
    <property type="match status" value="1"/>
</dbReference>
<dbReference type="CDD" id="cd05709">
    <property type="entry name" value="S2P-M50"/>
    <property type="match status" value="1"/>
</dbReference>
<keyword evidence="3" id="KW-1185">Reference proteome</keyword>
<feature type="transmembrane region" description="Helical" evidence="1">
    <location>
        <begin position="426"/>
        <end position="446"/>
    </location>
</feature>
<dbReference type="EMBL" id="CP018632">
    <property type="protein sequence ID" value="ASJ70946.1"/>
    <property type="molecule type" value="Genomic_DNA"/>
</dbReference>
<name>A0A2Z2NI08_9GAMM</name>
<protein>
    <recommendedName>
        <fullName evidence="4">Peptidase M50</fullName>
    </recommendedName>
</protein>
<reference evidence="2 3" key="1">
    <citation type="submission" date="2016-12" db="EMBL/GenBank/DDBJ databases">
        <authorList>
            <person name="Song W.-J."/>
            <person name="Kurnit D.M."/>
        </authorList>
    </citation>
    <scope>NUCLEOTIDE SEQUENCE [LARGE SCALE GENOMIC DNA]</scope>
    <source>
        <strain evidence="2 3">IMCC3135</strain>
    </source>
</reference>
<evidence type="ECO:0000313" key="2">
    <source>
        <dbReference type="EMBL" id="ASJ70946.1"/>
    </source>
</evidence>
<dbReference type="KEGG" id="gai:IMCC3135_04165"/>
<gene>
    <name evidence="2" type="ORF">IMCC3135_04165</name>
</gene>
<dbReference type="PANTHER" id="PTHR13325:SF3">
    <property type="entry name" value="MEMBRANE-BOUND TRANSCRIPTION FACTOR SITE-2 PROTEASE"/>
    <property type="match status" value="1"/>
</dbReference>
<dbReference type="GO" id="GO:0005737">
    <property type="term" value="C:cytoplasm"/>
    <property type="evidence" value="ECO:0007669"/>
    <property type="project" value="TreeGrafter"/>
</dbReference>
<feature type="transmembrane region" description="Helical" evidence="1">
    <location>
        <begin position="157"/>
        <end position="176"/>
    </location>
</feature>
<proteinExistence type="predicted"/>